<evidence type="ECO:0000313" key="1">
    <source>
        <dbReference type="EMBL" id="RVD88304.1"/>
    </source>
</evidence>
<protein>
    <submittedName>
        <fullName evidence="1">Uncharacterized protein</fullName>
    </submittedName>
</protein>
<keyword evidence="2" id="KW-1185">Reference proteome</keyword>
<dbReference type="AlphaFoldDB" id="A0A437AAM3"/>
<dbReference type="Proteomes" id="UP000283090">
    <property type="component" value="Unassembled WGS sequence"/>
</dbReference>
<reference evidence="1 2" key="1">
    <citation type="submission" date="2019-01" db="EMBL/GenBank/DDBJ databases">
        <title>Intercellular communication is required for trap formation in the nematode-trapping fungus Duddingtonia flagrans.</title>
        <authorList>
            <person name="Youssar L."/>
            <person name="Wernet V."/>
            <person name="Hensel N."/>
            <person name="Hildebrandt H.-G."/>
            <person name="Fischer R."/>
        </authorList>
    </citation>
    <scope>NUCLEOTIDE SEQUENCE [LARGE SCALE GENOMIC DNA]</scope>
    <source>
        <strain evidence="1 2">CBS H-5679</strain>
    </source>
</reference>
<evidence type="ECO:0000313" key="2">
    <source>
        <dbReference type="Proteomes" id="UP000283090"/>
    </source>
</evidence>
<organism evidence="1 2">
    <name type="scientific">Arthrobotrys flagrans</name>
    <name type="common">Nematode-trapping fungus</name>
    <name type="synonym">Trichothecium flagrans</name>
    <dbReference type="NCBI Taxonomy" id="97331"/>
    <lineage>
        <taxon>Eukaryota</taxon>
        <taxon>Fungi</taxon>
        <taxon>Dikarya</taxon>
        <taxon>Ascomycota</taxon>
        <taxon>Pezizomycotina</taxon>
        <taxon>Orbiliomycetes</taxon>
        <taxon>Orbiliales</taxon>
        <taxon>Orbiliaceae</taxon>
        <taxon>Arthrobotrys</taxon>
    </lineage>
</organism>
<comment type="caution">
    <text evidence="1">The sequence shown here is derived from an EMBL/GenBank/DDBJ whole genome shotgun (WGS) entry which is preliminary data.</text>
</comment>
<dbReference type="EMBL" id="SAEB01000003">
    <property type="protein sequence ID" value="RVD88304.1"/>
    <property type="molecule type" value="Genomic_DNA"/>
</dbReference>
<dbReference type="GeneID" id="93584804"/>
<dbReference type="VEuPathDB" id="FungiDB:DFL_002493"/>
<accession>A0A437AAM3</accession>
<proteinExistence type="predicted"/>
<gene>
    <name evidence="1" type="ORF">DFL_002493</name>
</gene>
<dbReference type="RefSeq" id="XP_067493848.1">
    <property type="nucleotide sequence ID" value="XM_067631288.1"/>
</dbReference>
<name>A0A437AAM3_ARTFL</name>
<sequence>MESILSLDALFECWDLQANGVPTLFQSRIRTKEDFRNPDFEASCQFWNDRCRYAYEFAGGHIDQETHNGAIFAIIRKR</sequence>